<proteinExistence type="predicted"/>
<dbReference type="Gene3D" id="3.30.70.2650">
    <property type="match status" value="1"/>
</dbReference>
<reference evidence="3 4" key="1">
    <citation type="journal article" date="2016" name="Nat. Commun.">
        <title>Thousands of microbial genomes shed light on interconnected biogeochemical processes in an aquifer system.</title>
        <authorList>
            <person name="Anantharaman K."/>
            <person name="Brown C.T."/>
            <person name="Hug L.A."/>
            <person name="Sharon I."/>
            <person name="Castelle C.J."/>
            <person name="Probst A.J."/>
            <person name="Thomas B.C."/>
            <person name="Singh A."/>
            <person name="Wilkins M.J."/>
            <person name="Karaoz U."/>
            <person name="Brodie E.L."/>
            <person name="Williams K.H."/>
            <person name="Hubbard S.S."/>
            <person name="Banfield J.F."/>
        </authorList>
    </citation>
    <scope>NUCLEOTIDE SEQUENCE [LARGE SCALE GENOMIC DNA]</scope>
</reference>
<dbReference type="EMBL" id="MFUA01000001">
    <property type="protein sequence ID" value="OGI77821.1"/>
    <property type="molecule type" value="Genomic_DNA"/>
</dbReference>
<name>A0A1F6W7G0_9BACT</name>
<evidence type="ECO:0000313" key="3">
    <source>
        <dbReference type="EMBL" id="OGI77821.1"/>
    </source>
</evidence>
<dbReference type="AlphaFoldDB" id="A0A1F6W7G0"/>
<protein>
    <recommendedName>
        <fullName evidence="2">Transcriptional repressor PaaX-like central Cas2-like domain-containing protein</fullName>
    </recommendedName>
</protein>
<keyword evidence="1" id="KW-1133">Transmembrane helix</keyword>
<gene>
    <name evidence="3" type="ORF">A3B85_02940</name>
</gene>
<dbReference type="Pfam" id="PF20803">
    <property type="entry name" value="PaaX_M"/>
    <property type="match status" value="1"/>
</dbReference>
<evidence type="ECO:0000259" key="2">
    <source>
        <dbReference type="Pfam" id="PF20803"/>
    </source>
</evidence>
<sequence>MENQYISRFKEFLDSGTPKAKITKVALCVFAVASIPMLVFIAAAMGNAVQVFKQFKTSRHFSKKQITDSITHLYRQKLIEYIADKNGKVVVKITKKGQARLRAFDIELIEIKKSKKWDGKWRLVMFDIPMRFTKGREALRFHLKKLNFFQFQKSAWIYPYPCEDEIIFITDFFGLGKYVEILTVESILRDEKLKKYFHLEFF</sequence>
<comment type="caution">
    <text evidence="3">The sequence shown here is derived from an EMBL/GenBank/DDBJ whole genome shotgun (WGS) entry which is preliminary data.</text>
</comment>
<organism evidence="3 4">
    <name type="scientific">Candidatus Nomurabacteria bacterium RIFCSPHIGHO2_02_FULL_37_13</name>
    <dbReference type="NCBI Taxonomy" id="1801750"/>
    <lineage>
        <taxon>Bacteria</taxon>
        <taxon>Candidatus Nomuraibacteriota</taxon>
    </lineage>
</organism>
<evidence type="ECO:0000256" key="1">
    <source>
        <dbReference type="SAM" id="Phobius"/>
    </source>
</evidence>
<feature type="domain" description="Transcriptional repressor PaaX-like central Cas2-like" evidence="2">
    <location>
        <begin position="115"/>
        <end position="188"/>
    </location>
</feature>
<accession>A0A1F6W7G0</accession>
<dbReference type="InterPro" id="IPR048846">
    <property type="entry name" value="PaaX-like_central"/>
</dbReference>
<dbReference type="Proteomes" id="UP000178374">
    <property type="component" value="Unassembled WGS sequence"/>
</dbReference>
<keyword evidence="1" id="KW-0812">Transmembrane</keyword>
<keyword evidence="1" id="KW-0472">Membrane</keyword>
<dbReference type="STRING" id="1801750.A3B85_02940"/>
<evidence type="ECO:0000313" key="4">
    <source>
        <dbReference type="Proteomes" id="UP000178374"/>
    </source>
</evidence>
<feature type="transmembrane region" description="Helical" evidence="1">
    <location>
        <begin position="25"/>
        <end position="46"/>
    </location>
</feature>